<dbReference type="GO" id="GO:0005524">
    <property type="term" value="F:ATP binding"/>
    <property type="evidence" value="ECO:0007669"/>
    <property type="project" value="UniProtKB-KW"/>
</dbReference>
<dbReference type="InterPro" id="IPR032678">
    <property type="entry name" value="tRNA-synt_1_cat_dom"/>
</dbReference>
<dbReference type="InterPro" id="IPR009080">
    <property type="entry name" value="tRNAsynth_Ia_anticodon-bd"/>
</dbReference>
<proteinExistence type="inferred from homology"/>
<evidence type="ECO:0000256" key="10">
    <source>
        <dbReference type="ARBA" id="ARBA00031499"/>
    </source>
</evidence>
<dbReference type="InterPro" id="IPR015803">
    <property type="entry name" value="Cys-tRNA-ligase"/>
</dbReference>
<dbReference type="SUPFAM" id="SSF52374">
    <property type="entry name" value="Nucleotidylyl transferase"/>
    <property type="match status" value="1"/>
</dbReference>
<sequence length="836" mass="92970">WLAATPVCMHLLRILSRSPRISPPRTTVRFYRLCSTGTMASIKLHNSLHPGAPVPFVPKEDGKVSWYVCGPTVYDKSHLGHARNYVTSDVIRRILMHYFKFNVKYVMNITDIDDKIIIKARRQRLLDVEKKKHYSADELKQLGLSAFGAYAEKNLPLLLEAEANFNESNYPAARDKAYAKVLAGGTLTGEGKPSDVEARIKMHISNMNVAAESIKSGQVHPGCDEILLPYLDSLYKETVDTSDQTMFTDLTKAMEDLFMQDLDSLNVLPPDVITRVTEYVPQIADFVQRIVEKGFAYEADGSVYFDITAFEKAGNTYARLRPDSKNDKALQEEGEGALSTNLGGKRSPGDFALWKKSKPGEPFWPSPWGEGRPGWHIECSVMASDILGSQMDIHSGGVDLAFPHHDNELAQSEAYFYKPGKGEHTWVRNFLHTGHLHIAGSKMSKSLKNFQTIQDALTTTFNARRMRVVFLMGKWNDGVEISPDMITQADSWESTISNFFTNTKSWLAEAGGSAGIQNLSLSGKSGSPLTTELEQAKSEANVALSNSFDTPRAMLVMLKLVNTTNAHLKDNKDVNLAEVEAIARWLTNLVGIFGLDANAKPPYNGLGWASVIADNVDPKTAVEPYKSMTDKVKADVKALSLDSQSISSLIARDPTGDFDSIAQSGSKDIEQLSLPYLRVAAQLRDELRRVVSAQAPDTKKAILSLTDRIRDHDFTNLGVYLDDRPENQPSLIKFIPAAELIAAREEKAAAAADKAKKKEEARIAREKAEQEAREKAKMPPQDMFKTDERYSAWDEQGLPTRMKDGSDVPKSQQKQNKKNWDRQKKAHDDLKAKGGL</sequence>
<evidence type="ECO:0000256" key="8">
    <source>
        <dbReference type="ARBA" id="ARBA00022917"/>
    </source>
</evidence>
<dbReference type="GO" id="GO:0004817">
    <property type="term" value="F:cysteine-tRNA ligase activity"/>
    <property type="evidence" value="ECO:0007669"/>
    <property type="project" value="UniProtKB-EC"/>
</dbReference>
<evidence type="ECO:0000256" key="7">
    <source>
        <dbReference type="ARBA" id="ARBA00022840"/>
    </source>
</evidence>
<gene>
    <name evidence="13" type="ORF">LLEC1_06227</name>
</gene>
<evidence type="ECO:0000256" key="2">
    <source>
        <dbReference type="ARBA" id="ARBA00012832"/>
    </source>
</evidence>
<dbReference type="Gene3D" id="3.40.50.620">
    <property type="entry name" value="HUPs"/>
    <property type="match status" value="2"/>
</dbReference>
<keyword evidence="4" id="KW-0479">Metal-binding</keyword>
<feature type="region of interest" description="Disordered" evidence="11">
    <location>
        <begin position="752"/>
        <end position="836"/>
    </location>
</feature>
<dbReference type="PANTHER" id="PTHR10890:SF3">
    <property type="entry name" value="CYSTEINE--TRNA LIGASE, CYTOPLASMIC"/>
    <property type="match status" value="1"/>
</dbReference>
<feature type="domain" description="tRNA synthetases class I catalytic" evidence="12">
    <location>
        <begin position="56"/>
        <end position="489"/>
    </location>
</feature>
<evidence type="ECO:0000256" key="11">
    <source>
        <dbReference type="SAM" id="MobiDB-lite"/>
    </source>
</evidence>
<dbReference type="InterPro" id="IPR014729">
    <property type="entry name" value="Rossmann-like_a/b/a_fold"/>
</dbReference>
<keyword evidence="9" id="KW-0030">Aminoacyl-tRNA synthetase</keyword>
<accession>A0A179I6N0</accession>
<evidence type="ECO:0000256" key="6">
    <source>
        <dbReference type="ARBA" id="ARBA00022833"/>
    </source>
</evidence>
<dbReference type="Pfam" id="PF01406">
    <property type="entry name" value="tRNA-synt_1e"/>
    <property type="match status" value="1"/>
</dbReference>
<evidence type="ECO:0000313" key="13">
    <source>
        <dbReference type="EMBL" id="OAQ98317.1"/>
    </source>
</evidence>
<dbReference type="PRINTS" id="PR00983">
    <property type="entry name" value="TRNASYNTHCYS"/>
</dbReference>
<evidence type="ECO:0000256" key="9">
    <source>
        <dbReference type="ARBA" id="ARBA00023146"/>
    </source>
</evidence>
<keyword evidence="3" id="KW-0436">Ligase</keyword>
<feature type="compositionally biased region" description="Basic and acidic residues" evidence="11">
    <location>
        <begin position="818"/>
        <end position="836"/>
    </location>
</feature>
<reference evidence="13 14" key="1">
    <citation type="submission" date="2016-03" db="EMBL/GenBank/DDBJ databases">
        <title>Fine-scale spatial genetic structure of a fungal parasite of coffee scale insects.</title>
        <authorList>
            <person name="Jackson D."/>
            <person name="Zemenick K.A."/>
            <person name="Malloure B."/>
            <person name="Quandt C.A."/>
            <person name="James T.Y."/>
        </authorList>
    </citation>
    <scope>NUCLEOTIDE SEQUENCE [LARGE SCALE GENOMIC DNA]</scope>
    <source>
        <strain evidence="13 14">UM487</strain>
    </source>
</reference>
<name>A0A179I6N0_CORDF</name>
<feature type="non-terminal residue" evidence="13">
    <location>
        <position position="1"/>
    </location>
</feature>
<evidence type="ECO:0000256" key="4">
    <source>
        <dbReference type="ARBA" id="ARBA00022723"/>
    </source>
</evidence>
<dbReference type="SUPFAM" id="SSF47323">
    <property type="entry name" value="Anticodon-binding domain of a subclass of class I aminoacyl-tRNA synthetases"/>
    <property type="match status" value="1"/>
</dbReference>
<keyword evidence="8" id="KW-0648">Protein biosynthesis</keyword>
<dbReference type="Proteomes" id="UP000243081">
    <property type="component" value="Unassembled WGS sequence"/>
</dbReference>
<dbReference type="HAMAP" id="MF_00041">
    <property type="entry name" value="Cys_tRNA_synth"/>
    <property type="match status" value="1"/>
</dbReference>
<protein>
    <recommendedName>
        <fullName evidence="2">cysteine--tRNA ligase</fullName>
        <ecNumber evidence="2">6.1.1.16</ecNumber>
    </recommendedName>
    <alternativeName>
        <fullName evidence="10">Cysteinyl-tRNA synthetase</fullName>
    </alternativeName>
</protein>
<evidence type="ECO:0000256" key="1">
    <source>
        <dbReference type="ARBA" id="ARBA00001947"/>
    </source>
</evidence>
<evidence type="ECO:0000259" key="12">
    <source>
        <dbReference type="Pfam" id="PF01406"/>
    </source>
</evidence>
<dbReference type="GO" id="GO:0005737">
    <property type="term" value="C:cytoplasm"/>
    <property type="evidence" value="ECO:0007669"/>
    <property type="project" value="TreeGrafter"/>
</dbReference>
<keyword evidence="5" id="KW-0547">Nucleotide-binding</keyword>
<organism evidence="13 14">
    <name type="scientific">Cordyceps confragosa</name>
    <name type="common">Lecanicillium lecanii</name>
    <dbReference type="NCBI Taxonomy" id="2714763"/>
    <lineage>
        <taxon>Eukaryota</taxon>
        <taxon>Fungi</taxon>
        <taxon>Dikarya</taxon>
        <taxon>Ascomycota</taxon>
        <taxon>Pezizomycotina</taxon>
        <taxon>Sordariomycetes</taxon>
        <taxon>Hypocreomycetidae</taxon>
        <taxon>Hypocreales</taxon>
        <taxon>Cordycipitaceae</taxon>
        <taxon>Akanthomyces</taxon>
    </lineage>
</organism>
<dbReference type="PANTHER" id="PTHR10890">
    <property type="entry name" value="CYSTEINYL-TRNA SYNTHETASE"/>
    <property type="match status" value="1"/>
</dbReference>
<dbReference type="InterPro" id="IPR024909">
    <property type="entry name" value="Cys-tRNA/MSH_ligase"/>
</dbReference>
<dbReference type="GO" id="GO:0046872">
    <property type="term" value="F:metal ion binding"/>
    <property type="evidence" value="ECO:0007669"/>
    <property type="project" value="UniProtKB-KW"/>
</dbReference>
<dbReference type="EC" id="6.1.1.16" evidence="2"/>
<evidence type="ECO:0000256" key="5">
    <source>
        <dbReference type="ARBA" id="ARBA00022741"/>
    </source>
</evidence>
<dbReference type="OMA" id="YEGLGWA"/>
<evidence type="ECO:0000256" key="3">
    <source>
        <dbReference type="ARBA" id="ARBA00022598"/>
    </source>
</evidence>
<comment type="cofactor">
    <cofactor evidence="1">
        <name>Zn(2+)</name>
        <dbReference type="ChEBI" id="CHEBI:29105"/>
    </cofactor>
</comment>
<dbReference type="NCBIfam" id="TIGR00435">
    <property type="entry name" value="cysS"/>
    <property type="match status" value="1"/>
</dbReference>
<keyword evidence="7" id="KW-0067">ATP-binding</keyword>
<feature type="compositionally biased region" description="Basic and acidic residues" evidence="11">
    <location>
        <begin position="752"/>
        <end position="777"/>
    </location>
</feature>
<evidence type="ECO:0000313" key="14">
    <source>
        <dbReference type="Proteomes" id="UP000243081"/>
    </source>
</evidence>
<dbReference type="AlphaFoldDB" id="A0A179I6N0"/>
<dbReference type="GO" id="GO:0006423">
    <property type="term" value="P:cysteinyl-tRNA aminoacylation"/>
    <property type="evidence" value="ECO:0007669"/>
    <property type="project" value="InterPro"/>
</dbReference>
<keyword evidence="6" id="KW-0862">Zinc</keyword>
<dbReference type="OrthoDB" id="438179at2759"/>
<dbReference type="EMBL" id="LUKN01002926">
    <property type="protein sequence ID" value="OAQ98317.1"/>
    <property type="molecule type" value="Genomic_DNA"/>
</dbReference>
<keyword evidence="14" id="KW-1185">Reference proteome</keyword>
<comment type="caution">
    <text evidence="13">The sequence shown here is derived from an EMBL/GenBank/DDBJ whole genome shotgun (WGS) entry which is preliminary data.</text>
</comment>